<comment type="caution">
    <text evidence="5">The sequence shown here is derived from an EMBL/GenBank/DDBJ whole genome shotgun (WGS) entry which is preliminary data.</text>
</comment>
<evidence type="ECO:0000313" key="5">
    <source>
        <dbReference type="EMBL" id="KAK6169783.1"/>
    </source>
</evidence>
<dbReference type="AlphaFoldDB" id="A0AAN8P7P4"/>
<dbReference type="EMBL" id="JAZGQO010000015">
    <property type="protein sequence ID" value="KAK6169783.1"/>
    <property type="molecule type" value="Genomic_DNA"/>
</dbReference>
<protein>
    <recommendedName>
        <fullName evidence="2">F-box/LRR-repeat protein 8</fullName>
    </recommendedName>
    <alternativeName>
        <fullName evidence="3">F-box and leucine-rich repeat protein 8</fullName>
    </alternativeName>
</protein>
<dbReference type="Pfam" id="PF12937">
    <property type="entry name" value="F-box-like"/>
    <property type="match status" value="1"/>
</dbReference>
<gene>
    <name evidence="5" type="ORF">SNE40_020770</name>
</gene>
<keyword evidence="1" id="KW-0833">Ubl conjugation pathway</keyword>
<sequence>MASFTDEMWINLPEHIVVHIFSYLPFYQRCKCAQVCRSWLECFNQPFLWKTFTFQFYTELDKRYLNLLKQHGHHMRAVKIILDQHEKVNRENACQVLEILTKTENQKVSSLTVEFNGENPLFYGGLEFIQSLKTFFNSDATNAGLLTTVDLGGLWIDLTQELLDVLSSNHPNLRILNIQNRSLICKIHPDCLVRLVGRCTNLTHLSLFYCSLSDEVLEALSDESRKPIQHLSIKCRRQEKYVKTLSPDAWTGLVKKSPNLKVTLIFDHNCLLQKVSSILCPEIPVSELRLETFTMLFDEINMAASYYKHTLERLVLQTRGSKELEEALINIATRCQKLRSLLVYCVLSKDVVENILNLCPTLKENNNYILKWTKDPEPWIVGVEAGD</sequence>
<dbReference type="Gene3D" id="3.80.10.10">
    <property type="entry name" value="Ribonuclease Inhibitor"/>
    <property type="match status" value="1"/>
</dbReference>
<accession>A0AAN8P7P4</accession>
<proteinExistence type="predicted"/>
<feature type="domain" description="F-box" evidence="4">
    <location>
        <begin position="6"/>
        <end position="52"/>
    </location>
</feature>
<organism evidence="5 6">
    <name type="scientific">Patella caerulea</name>
    <name type="common">Rayed Mediterranean limpet</name>
    <dbReference type="NCBI Taxonomy" id="87958"/>
    <lineage>
        <taxon>Eukaryota</taxon>
        <taxon>Metazoa</taxon>
        <taxon>Spiralia</taxon>
        <taxon>Lophotrochozoa</taxon>
        <taxon>Mollusca</taxon>
        <taxon>Gastropoda</taxon>
        <taxon>Patellogastropoda</taxon>
        <taxon>Patelloidea</taxon>
        <taxon>Patellidae</taxon>
        <taxon>Patella</taxon>
    </lineage>
</organism>
<evidence type="ECO:0000256" key="1">
    <source>
        <dbReference type="ARBA" id="ARBA00022786"/>
    </source>
</evidence>
<reference evidence="5 6" key="1">
    <citation type="submission" date="2024-01" db="EMBL/GenBank/DDBJ databases">
        <title>The genome of the rayed Mediterranean limpet Patella caerulea (Linnaeus, 1758).</title>
        <authorList>
            <person name="Anh-Thu Weber A."/>
            <person name="Halstead-Nussloch G."/>
        </authorList>
    </citation>
    <scope>NUCLEOTIDE SEQUENCE [LARGE SCALE GENOMIC DNA]</scope>
    <source>
        <strain evidence="5">AATW-2023a</strain>
        <tissue evidence="5">Whole specimen</tissue>
    </source>
</reference>
<evidence type="ECO:0000256" key="3">
    <source>
        <dbReference type="ARBA" id="ARBA00077971"/>
    </source>
</evidence>
<dbReference type="FunFam" id="1.20.1280.50:FF:000005">
    <property type="entry name" value="F-box/LRR-repeat protein 3 isoform X1"/>
    <property type="match status" value="1"/>
</dbReference>
<dbReference type="Proteomes" id="UP001347796">
    <property type="component" value="Unassembled WGS sequence"/>
</dbReference>
<dbReference type="SUPFAM" id="SSF52047">
    <property type="entry name" value="RNI-like"/>
    <property type="match status" value="1"/>
</dbReference>
<dbReference type="PANTHER" id="PTHR20872">
    <property type="match status" value="1"/>
</dbReference>
<name>A0AAN8P7P4_PATCE</name>
<evidence type="ECO:0000259" key="4">
    <source>
        <dbReference type="PROSITE" id="PS50181"/>
    </source>
</evidence>
<dbReference type="InterPro" id="IPR036047">
    <property type="entry name" value="F-box-like_dom_sf"/>
</dbReference>
<dbReference type="FunFam" id="3.80.10.10:FF:000260">
    <property type="entry name" value="F-box/LRR-repeat protein 8"/>
    <property type="match status" value="1"/>
</dbReference>
<dbReference type="SUPFAM" id="SSF81383">
    <property type="entry name" value="F-box domain"/>
    <property type="match status" value="1"/>
</dbReference>
<keyword evidence="6" id="KW-1185">Reference proteome</keyword>
<dbReference type="PROSITE" id="PS50181">
    <property type="entry name" value="FBOX"/>
    <property type="match status" value="1"/>
</dbReference>
<dbReference type="Gene3D" id="1.20.1280.50">
    <property type="match status" value="1"/>
</dbReference>
<dbReference type="InterPro" id="IPR032675">
    <property type="entry name" value="LRR_dom_sf"/>
</dbReference>
<dbReference type="SMART" id="SM00256">
    <property type="entry name" value="FBOX"/>
    <property type="match status" value="1"/>
</dbReference>
<evidence type="ECO:0000256" key="2">
    <source>
        <dbReference type="ARBA" id="ARBA00070268"/>
    </source>
</evidence>
<dbReference type="PANTHER" id="PTHR20872:SF1">
    <property type="entry name" value="F-BOX DOMAIN-CONTAINING PROTEIN"/>
    <property type="match status" value="1"/>
</dbReference>
<dbReference type="InterPro" id="IPR001810">
    <property type="entry name" value="F-box_dom"/>
</dbReference>
<evidence type="ECO:0000313" key="6">
    <source>
        <dbReference type="Proteomes" id="UP001347796"/>
    </source>
</evidence>